<reference evidence="5" key="2">
    <citation type="submission" date="2016-08" db="EMBL/GenBank/DDBJ databases">
        <title>Discovery of first anaerobic lithoheterotrophic haloarchae widely represented in hypersaline habitats.</title>
        <authorList>
            <person name="Sorokin D.Y."/>
            <person name="Kublanov I.V."/>
            <person name="Roman P."/>
            <person name="Sinninghe Damste J.S."/>
            <person name="Golyshin P.N."/>
            <person name="Rojo D."/>
            <person name="Ciordia S."/>
            <person name="Mena Md.C."/>
            <person name="Ferrer M."/>
            <person name="Smedile F."/>
            <person name="Messina E."/>
            <person name="La Cono V."/>
            <person name="Yakimov M.M."/>
        </authorList>
    </citation>
    <scope>NUCLEOTIDE SEQUENCE [LARGE SCALE GENOMIC DNA]</scope>
    <source>
        <strain evidence="5">HSR6</strain>
    </source>
</reference>
<dbReference type="AlphaFoldDB" id="A0A1D8S279"/>
<accession>A0A1D8S279</accession>
<dbReference type="InterPro" id="IPR055927">
    <property type="entry name" value="DUF7504"/>
</dbReference>
<dbReference type="STRING" id="1873524.HSR6_0257"/>
<dbReference type="EMBL" id="CP016070">
    <property type="protein sequence ID" value="AOW79472.1"/>
    <property type="molecule type" value="Genomic_DNA"/>
</dbReference>
<organism evidence="2 4">
    <name type="scientific">Halodesulfurarchaeum formicicum</name>
    <dbReference type="NCBI Taxonomy" id="1873524"/>
    <lineage>
        <taxon>Archaea</taxon>
        <taxon>Methanobacteriati</taxon>
        <taxon>Methanobacteriota</taxon>
        <taxon>Stenosarchaea group</taxon>
        <taxon>Halobacteria</taxon>
        <taxon>Halobacteriales</taxon>
        <taxon>Halobacteriaceae</taxon>
        <taxon>Halodesulfurarchaeum</taxon>
    </lineage>
</organism>
<proteinExistence type="predicted"/>
<accession>A0A1J1A9D4</accession>
<keyword evidence="5" id="KW-1185">Reference proteome</keyword>
<evidence type="ECO:0000256" key="1">
    <source>
        <dbReference type="SAM" id="MobiDB-lite"/>
    </source>
</evidence>
<evidence type="ECO:0000313" key="2">
    <source>
        <dbReference type="EMBL" id="AOW79472.1"/>
    </source>
</evidence>
<evidence type="ECO:0000313" key="3">
    <source>
        <dbReference type="EMBL" id="APE94724.1"/>
    </source>
</evidence>
<feature type="region of interest" description="Disordered" evidence="1">
    <location>
        <begin position="177"/>
        <end position="208"/>
    </location>
</feature>
<dbReference type="Proteomes" id="UP000186165">
    <property type="component" value="Chromosome"/>
</dbReference>
<name>A0A1D8S279_9EURY</name>
<sequence>MYLDQNATSGHFCPFVFDEADGTDYRVVQLTAGQSFTTLQQALDTQLRDLQDPTEAAAVVLSPQATESAVLTAEVGDGTTLHGFRVNPEDLTGVSIAFSKLLRRWEQQTGSTEVCLRGVESLFPYHDTDLLYRFLNTILATLMGADADVHMHLNPAATDARAQNLFQSLFTRVERVDSSTEARETAESAESGDRDPDSGAKAADPSLAADLSAEPVTMSDAEIDAVLDNSSLGILAFDGESPYAIPMSFGYDTDRRDCYLQLGVFEGSEKLERLQESPTVSLVVMQYERPDRWRSVILTGELSKLSAAEVDSRDVISVFANAKLASVDVFSMDPADVEFAWYRLDPSTMSGRKSNDSF</sequence>
<evidence type="ECO:0000313" key="4">
    <source>
        <dbReference type="Proteomes" id="UP000185608"/>
    </source>
</evidence>
<reference evidence="2 4" key="1">
    <citation type="submission" date="2016-06" db="EMBL/GenBank/DDBJ databases">
        <title>Discovery of anaerobic lithoheterotrophic haloarchaeon capable of sulfur respiration by hydrogen and formate.</title>
        <authorList>
            <person name="Sorokin D.Y."/>
            <person name="Kublanov I.V."/>
            <person name="Roman P."/>
            <person name="Sinninghe Damste J.S."/>
            <person name="Golyshin P.N."/>
            <person name="Rojo D."/>
            <person name="Ciordia S."/>
            <person name="Mena Md.C."/>
            <person name="Ferrer M."/>
            <person name="Smedile F."/>
            <person name="Messina E."/>
            <person name="La Cono V."/>
            <person name="Yakimov M.M."/>
        </authorList>
    </citation>
    <scope>NUCLEOTIDE SEQUENCE [LARGE SCALE GENOMIC DNA]</scope>
    <source>
        <strain evidence="2 4">HTSR1</strain>
    </source>
</reference>
<dbReference type="Gene3D" id="2.30.110.10">
    <property type="entry name" value="Electron Transport, Fmn-binding Protein, Chain A"/>
    <property type="match status" value="1"/>
</dbReference>
<reference evidence="3" key="3">
    <citation type="journal article" date="2017" name="ISME J.">
        <title>Discovery of anaerobic lithoheterotrophic haloarchaea, ubiquitous in hypersaline habitats.</title>
        <authorList>
            <person name="Sorokin D.Y."/>
            <person name="Messina E."/>
            <person name="Smedile F."/>
            <person name="Roman P."/>
            <person name="Damste J.S.S."/>
            <person name="Ciordia S."/>
            <person name="Mena M.C."/>
            <person name="Ferrer M."/>
            <person name="Golyshin P.N."/>
            <person name="Kublanov I.V."/>
            <person name="Samarov N.I."/>
            <person name="Toshchakov S.V."/>
            <person name="La Cono V."/>
            <person name="Yakimov M.M."/>
        </authorList>
    </citation>
    <scope>NUCLEOTIDE SEQUENCE</scope>
    <source>
        <strain evidence="3">HSR6</strain>
    </source>
</reference>
<gene>
    <name evidence="3" type="ORF">HSR6_0257</name>
    <name evidence="2" type="ORF">HTSR_0271</name>
</gene>
<evidence type="ECO:0000313" key="5">
    <source>
        <dbReference type="Proteomes" id="UP000186165"/>
    </source>
</evidence>
<dbReference type="InterPro" id="IPR024747">
    <property type="entry name" value="Pyridox_Oxase-rel"/>
</dbReference>
<dbReference type="Pfam" id="PF12900">
    <property type="entry name" value="Pyridox_ox_2"/>
    <property type="match status" value="1"/>
</dbReference>
<dbReference type="Proteomes" id="UP000185608">
    <property type="component" value="Chromosome"/>
</dbReference>
<dbReference type="InterPro" id="IPR012349">
    <property type="entry name" value="Split_barrel_FMN-bd"/>
</dbReference>
<dbReference type="KEGG" id="halh:HTSR_0271"/>
<dbReference type="SUPFAM" id="SSF50475">
    <property type="entry name" value="FMN-binding split barrel"/>
    <property type="match status" value="1"/>
</dbReference>
<feature type="compositionally biased region" description="Basic and acidic residues" evidence="1">
    <location>
        <begin position="177"/>
        <end position="198"/>
    </location>
</feature>
<protein>
    <submittedName>
        <fullName evidence="2">FMN-binding domain protein</fullName>
    </submittedName>
</protein>
<dbReference type="EMBL" id="CP016804">
    <property type="protein sequence ID" value="APE94724.1"/>
    <property type="molecule type" value="Genomic_DNA"/>
</dbReference>
<dbReference type="KEGG" id="hhsr:HSR6_0257"/>
<dbReference type="Pfam" id="PF24336">
    <property type="entry name" value="DUF7504"/>
    <property type="match status" value="1"/>
</dbReference>